<dbReference type="EMBL" id="CAKOFQ010010286">
    <property type="protein sequence ID" value="CAH2019479.1"/>
    <property type="molecule type" value="Genomic_DNA"/>
</dbReference>
<evidence type="ECO:0000313" key="2">
    <source>
        <dbReference type="Proteomes" id="UP001152888"/>
    </source>
</evidence>
<keyword evidence="2" id="KW-1185">Reference proteome</keyword>
<reference evidence="1" key="1">
    <citation type="submission" date="2022-03" db="EMBL/GenBank/DDBJ databases">
        <authorList>
            <person name="Sayadi A."/>
        </authorList>
    </citation>
    <scope>NUCLEOTIDE SEQUENCE</scope>
</reference>
<dbReference type="OrthoDB" id="19653at2759"/>
<organism evidence="1 2">
    <name type="scientific">Acanthoscelides obtectus</name>
    <name type="common">Bean weevil</name>
    <name type="synonym">Bruchus obtectus</name>
    <dbReference type="NCBI Taxonomy" id="200917"/>
    <lineage>
        <taxon>Eukaryota</taxon>
        <taxon>Metazoa</taxon>
        <taxon>Ecdysozoa</taxon>
        <taxon>Arthropoda</taxon>
        <taxon>Hexapoda</taxon>
        <taxon>Insecta</taxon>
        <taxon>Pterygota</taxon>
        <taxon>Neoptera</taxon>
        <taxon>Endopterygota</taxon>
        <taxon>Coleoptera</taxon>
        <taxon>Polyphaga</taxon>
        <taxon>Cucujiformia</taxon>
        <taxon>Chrysomeloidea</taxon>
        <taxon>Chrysomelidae</taxon>
        <taxon>Bruchinae</taxon>
        <taxon>Bruchini</taxon>
        <taxon>Acanthoscelides</taxon>
    </lineage>
</organism>
<accession>A0A9P0QFI1</accession>
<dbReference type="AlphaFoldDB" id="A0A9P0QFI1"/>
<gene>
    <name evidence="1" type="ORF">ACAOBT_LOCUS37181</name>
</gene>
<proteinExistence type="predicted"/>
<sequence>MSSSSYEATIENNGNDLQFIADEIAIAPIIFQKSQVPKIKMRKDDA</sequence>
<name>A0A9P0QFI1_ACAOB</name>
<comment type="caution">
    <text evidence="1">The sequence shown here is derived from an EMBL/GenBank/DDBJ whole genome shotgun (WGS) entry which is preliminary data.</text>
</comment>
<protein>
    <submittedName>
        <fullName evidence="1">Uncharacterized protein</fullName>
    </submittedName>
</protein>
<dbReference type="Proteomes" id="UP001152888">
    <property type="component" value="Unassembled WGS sequence"/>
</dbReference>
<evidence type="ECO:0000313" key="1">
    <source>
        <dbReference type="EMBL" id="CAH2019479.1"/>
    </source>
</evidence>